<evidence type="ECO:0000256" key="6">
    <source>
        <dbReference type="ARBA" id="ARBA00022989"/>
    </source>
</evidence>
<evidence type="ECO:0000256" key="3">
    <source>
        <dbReference type="ARBA" id="ARBA00022448"/>
    </source>
</evidence>
<accession>A0A7V7PJX4</accession>
<proteinExistence type="inferred from homology"/>
<dbReference type="Pfam" id="PF00528">
    <property type="entry name" value="BPD_transp_1"/>
    <property type="match status" value="1"/>
</dbReference>
<comment type="caution">
    <text evidence="11">The sequence shown here is derived from an EMBL/GenBank/DDBJ whole genome shotgun (WGS) entry which is preliminary data.</text>
</comment>
<evidence type="ECO:0000313" key="11">
    <source>
        <dbReference type="EMBL" id="KAB0675442.1"/>
    </source>
</evidence>
<organism evidence="11 12">
    <name type="scientific">Plantimonas leprariae</name>
    <dbReference type="NCBI Taxonomy" id="2615207"/>
    <lineage>
        <taxon>Bacteria</taxon>
        <taxon>Pseudomonadati</taxon>
        <taxon>Pseudomonadota</taxon>
        <taxon>Alphaproteobacteria</taxon>
        <taxon>Hyphomicrobiales</taxon>
        <taxon>Aurantimonadaceae</taxon>
        <taxon>Plantimonas</taxon>
    </lineage>
</organism>
<feature type="domain" description="ABC transmembrane type-1" evidence="10">
    <location>
        <begin position="101"/>
        <end position="313"/>
    </location>
</feature>
<evidence type="ECO:0000256" key="2">
    <source>
        <dbReference type="ARBA" id="ARBA00009306"/>
    </source>
</evidence>
<evidence type="ECO:0000256" key="4">
    <source>
        <dbReference type="ARBA" id="ARBA00022475"/>
    </source>
</evidence>
<dbReference type="PROSITE" id="PS50928">
    <property type="entry name" value="ABC_TM1"/>
    <property type="match status" value="1"/>
</dbReference>
<reference evidence="11 12" key="1">
    <citation type="submission" date="2019-09" db="EMBL/GenBank/DDBJ databases">
        <title>YIM 132180 draft genome.</title>
        <authorList>
            <person name="Zhang K."/>
        </authorList>
    </citation>
    <scope>NUCLEOTIDE SEQUENCE [LARGE SCALE GENOMIC DNA]</scope>
    <source>
        <strain evidence="11 12">YIM 132180</strain>
    </source>
</reference>
<evidence type="ECO:0000256" key="8">
    <source>
        <dbReference type="RuleBase" id="RU363032"/>
    </source>
</evidence>
<dbReference type="CDD" id="cd06261">
    <property type="entry name" value="TM_PBP2"/>
    <property type="match status" value="1"/>
</dbReference>
<evidence type="ECO:0000256" key="5">
    <source>
        <dbReference type="ARBA" id="ARBA00022692"/>
    </source>
</evidence>
<dbReference type="InterPro" id="IPR050809">
    <property type="entry name" value="UgpAE/MalFG_permease"/>
</dbReference>
<dbReference type="AlphaFoldDB" id="A0A7V7PJX4"/>
<comment type="similarity">
    <text evidence="2 8">Belongs to the binding-protein-dependent transport system permease family.</text>
</comment>
<dbReference type="InterPro" id="IPR000515">
    <property type="entry name" value="MetI-like"/>
</dbReference>
<keyword evidence="3 8" id="KW-0813">Transport</keyword>
<evidence type="ECO:0000259" key="10">
    <source>
        <dbReference type="PROSITE" id="PS50928"/>
    </source>
</evidence>
<keyword evidence="12" id="KW-1185">Reference proteome</keyword>
<dbReference type="Gene3D" id="1.10.3720.10">
    <property type="entry name" value="MetI-like"/>
    <property type="match status" value="1"/>
</dbReference>
<dbReference type="EMBL" id="VZDO01000035">
    <property type="protein sequence ID" value="KAB0675442.1"/>
    <property type="molecule type" value="Genomic_DNA"/>
</dbReference>
<feature type="transmembrane region" description="Helical" evidence="8">
    <location>
        <begin position="36"/>
        <end position="60"/>
    </location>
</feature>
<keyword evidence="4" id="KW-1003">Cell membrane</keyword>
<feature type="transmembrane region" description="Helical" evidence="8">
    <location>
        <begin position="186"/>
        <end position="209"/>
    </location>
</feature>
<name>A0A7V7PJX4_9HYPH</name>
<keyword evidence="5 8" id="KW-0812">Transmembrane</keyword>
<feature type="transmembrane region" description="Helical" evidence="8">
    <location>
        <begin position="138"/>
        <end position="158"/>
    </location>
</feature>
<keyword evidence="6 8" id="KW-1133">Transmembrane helix</keyword>
<gene>
    <name evidence="11" type="ORF">F6X38_23160</name>
</gene>
<sequence length="321" mass="35277">MVDAAGTIDRPAASPLAGNDAPPGARRRSFPRYRNVGTAWPVLVLFLPPALLLFTLFVILPMGEAGWYSLFDWSGYGAPEKFVGLRNFELLLRNGAFQTALTNNGLIILVSLLLQLPLALWLATLVAHRIPGATAFRLVFFLPYVLADVAAGLIWRFIYDGDYGLVASLASLMGFATPYVLADRDYAIYAVLAVVVWKYFGFHMMLFIAGLQSIDKSLHEAAELDGASPAKRFRHVTLPLLAPTIRLSVFFSVIGSLQLFDMIMPLTGGGPSNSTQTMVTFLYTYGVTRMKVGFGSAIGVVLFLICVTVAFGYRRMFMRHD</sequence>
<feature type="transmembrane region" description="Helical" evidence="8">
    <location>
        <begin position="292"/>
        <end position="313"/>
    </location>
</feature>
<evidence type="ECO:0000313" key="12">
    <source>
        <dbReference type="Proteomes" id="UP000432089"/>
    </source>
</evidence>
<dbReference type="GO" id="GO:0005886">
    <property type="term" value="C:plasma membrane"/>
    <property type="evidence" value="ECO:0007669"/>
    <property type="project" value="UniProtKB-SubCell"/>
</dbReference>
<protein>
    <submittedName>
        <fullName evidence="11">Sugar ABC transporter permease</fullName>
    </submittedName>
</protein>
<feature type="transmembrane region" description="Helical" evidence="8">
    <location>
        <begin position="106"/>
        <end position="126"/>
    </location>
</feature>
<evidence type="ECO:0000256" key="9">
    <source>
        <dbReference type="SAM" id="MobiDB-lite"/>
    </source>
</evidence>
<dbReference type="PANTHER" id="PTHR43227">
    <property type="entry name" value="BLL4140 PROTEIN"/>
    <property type="match status" value="1"/>
</dbReference>
<dbReference type="GO" id="GO:0055085">
    <property type="term" value="P:transmembrane transport"/>
    <property type="evidence" value="ECO:0007669"/>
    <property type="project" value="InterPro"/>
</dbReference>
<dbReference type="InterPro" id="IPR035906">
    <property type="entry name" value="MetI-like_sf"/>
</dbReference>
<feature type="region of interest" description="Disordered" evidence="9">
    <location>
        <begin position="1"/>
        <end position="25"/>
    </location>
</feature>
<evidence type="ECO:0000256" key="7">
    <source>
        <dbReference type="ARBA" id="ARBA00023136"/>
    </source>
</evidence>
<dbReference type="SUPFAM" id="SSF161098">
    <property type="entry name" value="MetI-like"/>
    <property type="match status" value="1"/>
</dbReference>
<keyword evidence="7 8" id="KW-0472">Membrane</keyword>
<evidence type="ECO:0000256" key="1">
    <source>
        <dbReference type="ARBA" id="ARBA00004651"/>
    </source>
</evidence>
<dbReference type="PANTHER" id="PTHR43227:SF11">
    <property type="entry name" value="BLL4140 PROTEIN"/>
    <property type="match status" value="1"/>
</dbReference>
<comment type="subcellular location">
    <subcellularLocation>
        <location evidence="1 8">Cell membrane</location>
        <topology evidence="1 8">Multi-pass membrane protein</topology>
    </subcellularLocation>
</comment>
<dbReference type="Proteomes" id="UP000432089">
    <property type="component" value="Unassembled WGS sequence"/>
</dbReference>